<name>A0A653CDZ0_CALMS</name>
<evidence type="ECO:0000313" key="3">
    <source>
        <dbReference type="Proteomes" id="UP000410492"/>
    </source>
</evidence>
<protein>
    <submittedName>
        <fullName evidence="2">Uncharacterized protein</fullName>
    </submittedName>
</protein>
<proteinExistence type="predicted"/>
<organism evidence="2 3">
    <name type="scientific">Callosobruchus maculatus</name>
    <name type="common">Southern cowpea weevil</name>
    <name type="synonym">Pulse bruchid</name>
    <dbReference type="NCBI Taxonomy" id="64391"/>
    <lineage>
        <taxon>Eukaryota</taxon>
        <taxon>Metazoa</taxon>
        <taxon>Ecdysozoa</taxon>
        <taxon>Arthropoda</taxon>
        <taxon>Hexapoda</taxon>
        <taxon>Insecta</taxon>
        <taxon>Pterygota</taxon>
        <taxon>Neoptera</taxon>
        <taxon>Endopterygota</taxon>
        <taxon>Coleoptera</taxon>
        <taxon>Polyphaga</taxon>
        <taxon>Cucujiformia</taxon>
        <taxon>Chrysomeloidea</taxon>
        <taxon>Chrysomelidae</taxon>
        <taxon>Bruchinae</taxon>
        <taxon>Bruchini</taxon>
        <taxon>Callosobruchus</taxon>
    </lineage>
</organism>
<evidence type="ECO:0000313" key="2">
    <source>
        <dbReference type="EMBL" id="VEN45280.1"/>
    </source>
</evidence>
<feature type="chain" id="PRO_5024838153" evidence="1">
    <location>
        <begin position="21"/>
        <end position="63"/>
    </location>
</feature>
<sequence>MKAAILCFLFLACCLAVTLGDGIFCVNPDGSKVNCNTMSQCRRCCEVFRRSAHVCVAGLCWCP</sequence>
<keyword evidence="3" id="KW-1185">Reference proteome</keyword>
<dbReference type="AlphaFoldDB" id="A0A653CDZ0"/>
<reference evidence="2 3" key="1">
    <citation type="submission" date="2019-01" db="EMBL/GenBank/DDBJ databases">
        <authorList>
            <person name="Sayadi A."/>
        </authorList>
    </citation>
    <scope>NUCLEOTIDE SEQUENCE [LARGE SCALE GENOMIC DNA]</scope>
</reference>
<gene>
    <name evidence="2" type="ORF">CALMAC_LOCUS7781</name>
</gene>
<accession>A0A653CDZ0</accession>
<feature type="signal peptide" evidence="1">
    <location>
        <begin position="1"/>
        <end position="20"/>
    </location>
</feature>
<dbReference type="Proteomes" id="UP000410492">
    <property type="component" value="Unassembled WGS sequence"/>
</dbReference>
<dbReference type="EMBL" id="CAACVG010007409">
    <property type="protein sequence ID" value="VEN45280.1"/>
    <property type="molecule type" value="Genomic_DNA"/>
</dbReference>
<keyword evidence="1" id="KW-0732">Signal</keyword>
<evidence type="ECO:0000256" key="1">
    <source>
        <dbReference type="SAM" id="SignalP"/>
    </source>
</evidence>